<name>A0A6J5MDH9_9CAUD</name>
<gene>
    <name evidence="1" type="ORF">UFOVP462_28</name>
</gene>
<dbReference type="EMBL" id="LR796431">
    <property type="protein sequence ID" value="CAB4144282.1"/>
    <property type="molecule type" value="Genomic_DNA"/>
</dbReference>
<proteinExistence type="predicted"/>
<sequence>MKKRLFNIHDFVLRHDTIIVQISENNYTENSIVIPVHAFVQYLLRHDRLYFETQDISTGQLVTKSYHLTFDNYWDEMEREYKEQDIYDFIICVCVDFSKAIDKIELNLKNNLQHYLW</sequence>
<evidence type="ECO:0000313" key="1">
    <source>
        <dbReference type="EMBL" id="CAB4144282.1"/>
    </source>
</evidence>
<organism evidence="1">
    <name type="scientific">uncultured Caudovirales phage</name>
    <dbReference type="NCBI Taxonomy" id="2100421"/>
    <lineage>
        <taxon>Viruses</taxon>
        <taxon>Duplodnaviria</taxon>
        <taxon>Heunggongvirae</taxon>
        <taxon>Uroviricota</taxon>
        <taxon>Caudoviricetes</taxon>
        <taxon>Peduoviridae</taxon>
        <taxon>Maltschvirus</taxon>
        <taxon>Maltschvirus maltsch</taxon>
    </lineage>
</organism>
<protein>
    <submittedName>
        <fullName evidence="1">Uncharacterized protein</fullName>
    </submittedName>
</protein>
<accession>A0A6J5MDH9</accession>
<reference evidence="1" key="1">
    <citation type="submission" date="2020-04" db="EMBL/GenBank/DDBJ databases">
        <authorList>
            <person name="Chiriac C."/>
            <person name="Salcher M."/>
            <person name="Ghai R."/>
            <person name="Kavagutti S V."/>
        </authorList>
    </citation>
    <scope>NUCLEOTIDE SEQUENCE</scope>
</reference>